<dbReference type="STRING" id="1221996.QY95_00643"/>
<sequence>MIDRAPRPASAVKKGDIFVANSVGGAGYGDVLDCDPQSVIQDLKDELISDWTARNVYKVVYDPETYTVDEEKTEHARAAERKDRLRRGKNYDEFMAEWSQKKPAEEALEYYGSWPNAEPTREIVRM</sequence>
<organism evidence="1 2">
    <name type="scientific">Bacillus thermotolerans</name>
    <name type="common">Quasibacillus thermotolerans</name>
    <dbReference type="NCBI Taxonomy" id="1221996"/>
    <lineage>
        <taxon>Bacteria</taxon>
        <taxon>Bacillati</taxon>
        <taxon>Bacillota</taxon>
        <taxon>Bacilli</taxon>
        <taxon>Bacillales</taxon>
        <taxon>Bacillaceae</taxon>
        <taxon>Bacillus</taxon>
    </lineage>
</organism>
<reference evidence="1" key="1">
    <citation type="submission" date="2015-02" db="EMBL/GenBank/DDBJ databases">
        <title>Genome Assembly of Bacillaceae bacterium MTCC 8252.</title>
        <authorList>
            <person name="Verma A."/>
            <person name="Khatri I."/>
            <person name="Mual P."/>
            <person name="Subramanian S."/>
            <person name="Krishnamurthi S."/>
        </authorList>
    </citation>
    <scope>NUCLEOTIDE SEQUENCE [LARGE SCALE GENOMIC DNA]</scope>
    <source>
        <strain evidence="1">MTCC 8252</strain>
    </source>
</reference>
<keyword evidence="2" id="KW-1185">Reference proteome</keyword>
<accession>A0A0F5I777</accession>
<proteinExistence type="predicted"/>
<evidence type="ECO:0000313" key="1">
    <source>
        <dbReference type="EMBL" id="KKB41499.1"/>
    </source>
</evidence>
<evidence type="ECO:0000313" key="2">
    <source>
        <dbReference type="Proteomes" id="UP000031563"/>
    </source>
</evidence>
<comment type="caution">
    <text evidence="1">The sequence shown here is derived from an EMBL/GenBank/DDBJ whole genome shotgun (WGS) entry which is preliminary data.</text>
</comment>
<name>A0A0F5I777_BACTR</name>
<dbReference type="AlphaFoldDB" id="A0A0F5I777"/>
<dbReference type="Proteomes" id="UP000031563">
    <property type="component" value="Unassembled WGS sequence"/>
</dbReference>
<gene>
    <name evidence="1" type="ORF">QY95_00643</name>
</gene>
<protein>
    <submittedName>
        <fullName evidence="1">Acetophenone carboxylase subunit Apc4</fullName>
    </submittedName>
</protein>
<dbReference type="EMBL" id="JWIR02000021">
    <property type="protein sequence ID" value="KKB41499.1"/>
    <property type="molecule type" value="Genomic_DNA"/>
</dbReference>